<dbReference type="InterPro" id="IPR010662">
    <property type="entry name" value="RBBP9/YdeN"/>
</dbReference>
<dbReference type="PaxDb" id="2903-EOD26821"/>
<name>A0A0D3KZK7_EMIH1</name>
<dbReference type="AlphaFoldDB" id="A0A0D3KZK7"/>
<dbReference type="PANTHER" id="PTHR42103:SF2">
    <property type="entry name" value="AB HYDROLASE-1 DOMAIN-CONTAINING PROTEIN"/>
    <property type="match status" value="1"/>
</dbReference>
<sequence>MAADVTAQLTAAYQRERAGREAMAREAALQQRQRRIQTACVRGFAPGEVAVTIPVAGACAGIPACCSGMLADRGSPLAAIVTHPWGPMGGSMHDPNVLALADTLGESGGVTTLRFNFRCGIGRGHSSADDIRAAWAFLRSCCDPPPSRLILAGYSYGSLCVADAAPSLREHLSALILLAPPLSFAAPLFFCRDVTSPLQRGEARAPALLISGTADQFCSVRRYERFSRGFSGGARATMLSVRGADHFSLWMMAAPAAQLASWLQATFGCPLAELRQSAGEPVAAPGMAPAEEGVRQV</sequence>
<dbReference type="Gene3D" id="3.40.50.1820">
    <property type="entry name" value="alpha/beta hydrolase"/>
    <property type="match status" value="1"/>
</dbReference>
<dbReference type="EnsemblProtists" id="EOD41192">
    <property type="protein sequence ID" value="EOD41192"/>
    <property type="gene ID" value="EMIHUDRAFT_462047"/>
</dbReference>
<dbReference type="KEGG" id="ehx:EMIHUDRAFT_457306"/>
<dbReference type="InterPro" id="IPR029058">
    <property type="entry name" value="AB_hydrolase_fold"/>
</dbReference>
<dbReference type="Pfam" id="PF06821">
    <property type="entry name" value="Ser_hydrolase"/>
    <property type="match status" value="1"/>
</dbReference>
<organism evidence="1 2">
    <name type="scientific">Emiliania huxleyi (strain CCMP1516)</name>
    <dbReference type="NCBI Taxonomy" id="280463"/>
    <lineage>
        <taxon>Eukaryota</taxon>
        <taxon>Haptista</taxon>
        <taxon>Haptophyta</taxon>
        <taxon>Prymnesiophyceae</taxon>
        <taxon>Isochrysidales</taxon>
        <taxon>Noelaerhabdaceae</taxon>
        <taxon>Emiliania</taxon>
    </lineage>
</organism>
<dbReference type="GeneID" id="17272367"/>
<dbReference type="PANTHER" id="PTHR42103">
    <property type="entry name" value="ALPHA/BETA-HYDROLASES SUPERFAMILY PROTEIN"/>
    <property type="match status" value="1"/>
</dbReference>
<dbReference type="SUPFAM" id="SSF53474">
    <property type="entry name" value="alpha/beta-Hydrolases"/>
    <property type="match status" value="1"/>
</dbReference>
<dbReference type="RefSeq" id="XP_005779250.1">
    <property type="nucleotide sequence ID" value="XM_005779193.1"/>
</dbReference>
<reference evidence="2" key="1">
    <citation type="journal article" date="2013" name="Nature">
        <title>Pan genome of the phytoplankton Emiliania underpins its global distribution.</title>
        <authorList>
            <person name="Read B.A."/>
            <person name="Kegel J."/>
            <person name="Klute M.J."/>
            <person name="Kuo A."/>
            <person name="Lefebvre S.C."/>
            <person name="Maumus F."/>
            <person name="Mayer C."/>
            <person name="Miller J."/>
            <person name="Monier A."/>
            <person name="Salamov A."/>
            <person name="Young J."/>
            <person name="Aguilar M."/>
            <person name="Claverie J.M."/>
            <person name="Frickenhaus S."/>
            <person name="Gonzalez K."/>
            <person name="Herman E.K."/>
            <person name="Lin Y.C."/>
            <person name="Napier J."/>
            <person name="Ogata H."/>
            <person name="Sarno A.F."/>
            <person name="Shmutz J."/>
            <person name="Schroeder D."/>
            <person name="de Vargas C."/>
            <person name="Verret F."/>
            <person name="von Dassow P."/>
            <person name="Valentin K."/>
            <person name="Van de Peer Y."/>
            <person name="Wheeler G."/>
            <person name="Dacks J.B."/>
            <person name="Delwiche C.F."/>
            <person name="Dyhrman S.T."/>
            <person name="Glockner G."/>
            <person name="John U."/>
            <person name="Richards T."/>
            <person name="Worden A.Z."/>
            <person name="Zhang X."/>
            <person name="Grigoriev I.V."/>
            <person name="Allen A.E."/>
            <person name="Bidle K."/>
            <person name="Borodovsky M."/>
            <person name="Bowler C."/>
            <person name="Brownlee C."/>
            <person name="Cock J.M."/>
            <person name="Elias M."/>
            <person name="Gladyshev V.N."/>
            <person name="Groth M."/>
            <person name="Guda C."/>
            <person name="Hadaegh A."/>
            <person name="Iglesias-Rodriguez M.D."/>
            <person name="Jenkins J."/>
            <person name="Jones B.M."/>
            <person name="Lawson T."/>
            <person name="Leese F."/>
            <person name="Lindquist E."/>
            <person name="Lobanov A."/>
            <person name="Lomsadze A."/>
            <person name="Malik S.B."/>
            <person name="Marsh M.E."/>
            <person name="Mackinder L."/>
            <person name="Mock T."/>
            <person name="Mueller-Roeber B."/>
            <person name="Pagarete A."/>
            <person name="Parker M."/>
            <person name="Probert I."/>
            <person name="Quesneville H."/>
            <person name="Raines C."/>
            <person name="Rensing S.A."/>
            <person name="Riano-Pachon D.M."/>
            <person name="Richier S."/>
            <person name="Rokitta S."/>
            <person name="Shiraiwa Y."/>
            <person name="Soanes D.M."/>
            <person name="van der Giezen M."/>
            <person name="Wahlund T.M."/>
            <person name="Williams B."/>
            <person name="Wilson W."/>
            <person name="Wolfe G."/>
            <person name="Wurch L.L."/>
        </authorList>
    </citation>
    <scope>NUCLEOTIDE SEQUENCE</scope>
</reference>
<dbReference type="KEGG" id="ehx:EMIHUDRAFT_462047"/>
<dbReference type="GeneID" id="17286462"/>
<dbReference type="Proteomes" id="UP000013827">
    <property type="component" value="Unassembled WGS sequence"/>
</dbReference>
<accession>A0A0D3KZK7</accession>
<reference evidence="1" key="2">
    <citation type="submission" date="2024-10" db="UniProtKB">
        <authorList>
            <consortium name="EnsemblProtists"/>
        </authorList>
    </citation>
    <scope>IDENTIFICATION</scope>
</reference>
<evidence type="ECO:0000313" key="1">
    <source>
        <dbReference type="EnsemblProtists" id="EOD41192"/>
    </source>
</evidence>
<keyword evidence="2" id="KW-1185">Reference proteome</keyword>
<evidence type="ECO:0008006" key="3">
    <source>
        <dbReference type="Google" id="ProtNLM"/>
    </source>
</evidence>
<proteinExistence type="predicted"/>
<dbReference type="EnsemblProtists" id="EOD26821">
    <property type="protein sequence ID" value="EOD26821"/>
    <property type="gene ID" value="EMIHUDRAFT_457306"/>
</dbReference>
<dbReference type="HOGENOM" id="CLU_938210_0_0_1"/>
<dbReference type="RefSeq" id="XP_005793621.1">
    <property type="nucleotide sequence ID" value="XM_005793564.1"/>
</dbReference>
<protein>
    <recommendedName>
        <fullName evidence="3">KANL3/Tex30 alpha/beta hydrolase-like domain-containing protein</fullName>
    </recommendedName>
</protein>
<evidence type="ECO:0000313" key="2">
    <source>
        <dbReference type="Proteomes" id="UP000013827"/>
    </source>
</evidence>
<dbReference type="OMA" id="VWACAIF"/>